<keyword evidence="3" id="KW-1185">Reference proteome</keyword>
<dbReference type="Gene3D" id="3.30.70.100">
    <property type="match status" value="1"/>
</dbReference>
<evidence type="ECO:0000313" key="2">
    <source>
        <dbReference type="EMBL" id="MQY19612.1"/>
    </source>
</evidence>
<dbReference type="AlphaFoldDB" id="A0A7K0D2X0"/>
<dbReference type="GO" id="GO:0003824">
    <property type="term" value="F:catalytic activity"/>
    <property type="evidence" value="ECO:0007669"/>
    <property type="project" value="TreeGrafter"/>
</dbReference>
<dbReference type="Pfam" id="PF03992">
    <property type="entry name" value="ABM"/>
    <property type="match status" value="1"/>
</dbReference>
<comment type="caution">
    <text evidence="2">The sequence shown here is derived from an EMBL/GenBank/DDBJ whole genome shotgun (WGS) entry which is preliminary data.</text>
</comment>
<evidence type="ECO:0000259" key="1">
    <source>
        <dbReference type="PROSITE" id="PS51725"/>
    </source>
</evidence>
<evidence type="ECO:0000313" key="3">
    <source>
        <dbReference type="Proteomes" id="UP000438448"/>
    </source>
</evidence>
<accession>A0A7K0D2X0</accession>
<organism evidence="2 3">
    <name type="scientific">Nocardia macrotermitis</name>
    <dbReference type="NCBI Taxonomy" id="2585198"/>
    <lineage>
        <taxon>Bacteria</taxon>
        <taxon>Bacillati</taxon>
        <taxon>Actinomycetota</taxon>
        <taxon>Actinomycetes</taxon>
        <taxon>Mycobacteriales</taxon>
        <taxon>Nocardiaceae</taxon>
        <taxon>Nocardia</taxon>
    </lineage>
</organism>
<dbReference type="PANTHER" id="PTHR33336:SF3">
    <property type="entry name" value="ABM DOMAIN-CONTAINING PROTEIN"/>
    <property type="match status" value="1"/>
</dbReference>
<sequence length="104" mass="11797">MTNGYVTVLWEAEAKPGREADLEAFITAAVTPSRNDAGNIDYEAHRVEGRPGTFVIYERWESREHLDAHLGAPRMRELVPQMLELIDGSIEDGIRLLHPFRPAR</sequence>
<protein>
    <recommendedName>
        <fullName evidence="1">ABM domain-containing protein</fullName>
    </recommendedName>
</protein>
<name>A0A7K0D2X0_9NOCA</name>
<feature type="domain" description="ABM" evidence="1">
    <location>
        <begin position="6"/>
        <end position="94"/>
    </location>
</feature>
<dbReference type="PROSITE" id="PS51725">
    <property type="entry name" value="ABM"/>
    <property type="match status" value="1"/>
</dbReference>
<dbReference type="OrthoDB" id="5241825at2"/>
<dbReference type="InterPro" id="IPR011008">
    <property type="entry name" value="Dimeric_a/b-barrel"/>
</dbReference>
<dbReference type="InterPro" id="IPR050744">
    <property type="entry name" value="AI-2_Isomerase_LsrG"/>
</dbReference>
<proteinExistence type="predicted"/>
<dbReference type="InterPro" id="IPR007138">
    <property type="entry name" value="ABM_dom"/>
</dbReference>
<dbReference type="RefSeq" id="WP_153410434.1">
    <property type="nucleotide sequence ID" value="NZ_WEGK01000005.1"/>
</dbReference>
<dbReference type="Proteomes" id="UP000438448">
    <property type="component" value="Unassembled WGS sequence"/>
</dbReference>
<dbReference type="SUPFAM" id="SSF54909">
    <property type="entry name" value="Dimeric alpha+beta barrel"/>
    <property type="match status" value="1"/>
</dbReference>
<dbReference type="PANTHER" id="PTHR33336">
    <property type="entry name" value="QUINOL MONOOXYGENASE YGIN-RELATED"/>
    <property type="match status" value="1"/>
</dbReference>
<dbReference type="EMBL" id="WEGK01000005">
    <property type="protein sequence ID" value="MQY19612.1"/>
    <property type="molecule type" value="Genomic_DNA"/>
</dbReference>
<gene>
    <name evidence="2" type="ORF">NRB20_27020</name>
</gene>
<reference evidence="2 3" key="1">
    <citation type="submission" date="2019-10" db="EMBL/GenBank/DDBJ databases">
        <title>Nocardia macrotermitis sp. nov. and Nocardia aurantia sp. nov., isolated from the gut of fungus growing-termite Macrotermes natalensis.</title>
        <authorList>
            <person name="Benndorf R."/>
            <person name="Schwitalla J."/>
            <person name="Martin K."/>
            <person name="De Beer W."/>
            <person name="Kaster A.-K."/>
            <person name="Vollmers J."/>
            <person name="Poulsen M."/>
            <person name="Beemelmanns C."/>
        </authorList>
    </citation>
    <scope>NUCLEOTIDE SEQUENCE [LARGE SCALE GENOMIC DNA]</scope>
    <source>
        <strain evidence="2 3">RB20</strain>
    </source>
</reference>